<proteinExistence type="inferred from homology"/>
<evidence type="ECO:0000256" key="5">
    <source>
        <dbReference type="ARBA" id="ARBA00022737"/>
    </source>
</evidence>
<dbReference type="Pfam" id="PF00153">
    <property type="entry name" value="Mito_carr"/>
    <property type="match status" value="2"/>
</dbReference>
<accession>A0AAV5K6C2</accession>
<feature type="repeat" description="Solcar" evidence="8">
    <location>
        <begin position="102"/>
        <end position="187"/>
    </location>
</feature>
<dbReference type="Proteomes" id="UP001054252">
    <property type="component" value="Unassembled WGS sequence"/>
</dbReference>
<keyword evidence="11" id="KW-1185">Reference proteome</keyword>
<comment type="similarity">
    <text evidence="2 9">Belongs to the mitochondrial carrier (TC 2.A.29) family.</text>
</comment>
<gene>
    <name evidence="10" type="ORF">SLEP1_g31752</name>
</gene>
<dbReference type="SUPFAM" id="SSF103506">
    <property type="entry name" value="Mitochondrial carrier"/>
    <property type="match status" value="1"/>
</dbReference>
<protein>
    <submittedName>
        <fullName evidence="10">Uncharacterized protein</fullName>
    </submittedName>
</protein>
<evidence type="ECO:0000256" key="2">
    <source>
        <dbReference type="ARBA" id="ARBA00006375"/>
    </source>
</evidence>
<evidence type="ECO:0000256" key="3">
    <source>
        <dbReference type="ARBA" id="ARBA00022448"/>
    </source>
</evidence>
<evidence type="ECO:0000256" key="4">
    <source>
        <dbReference type="ARBA" id="ARBA00022692"/>
    </source>
</evidence>
<dbReference type="GO" id="GO:0016020">
    <property type="term" value="C:membrane"/>
    <property type="evidence" value="ECO:0007669"/>
    <property type="project" value="UniProtKB-SubCell"/>
</dbReference>
<dbReference type="InterPro" id="IPR050391">
    <property type="entry name" value="Mito_Metabolite_Transporter"/>
</dbReference>
<evidence type="ECO:0000256" key="7">
    <source>
        <dbReference type="ARBA" id="ARBA00023136"/>
    </source>
</evidence>
<sequence>MPLTLYQDACCGLLAGSIGAYICAPLTAARISIYADSKRPAAKRVNYRSLFDAMYRIGASEGLPALWKRSAASVKGMAAYHASMLPTYNLSKEFCRVDFAFDESKAQLGAGAISGFFATICSEPVDTVARKVHNMKPNADGKYPYKGILDCACELWKAGGLSALYPNFLLRSSVSALQAMVCILSFA</sequence>
<dbReference type="PROSITE" id="PS50920">
    <property type="entry name" value="SOLCAR"/>
    <property type="match status" value="2"/>
</dbReference>
<evidence type="ECO:0000313" key="10">
    <source>
        <dbReference type="EMBL" id="GKV21807.1"/>
    </source>
</evidence>
<dbReference type="EMBL" id="BPVZ01000058">
    <property type="protein sequence ID" value="GKV21807.1"/>
    <property type="molecule type" value="Genomic_DNA"/>
</dbReference>
<evidence type="ECO:0000256" key="8">
    <source>
        <dbReference type="PROSITE-ProRule" id="PRU00282"/>
    </source>
</evidence>
<keyword evidence="5" id="KW-0677">Repeat</keyword>
<dbReference type="InterPro" id="IPR018108">
    <property type="entry name" value="MCP_transmembrane"/>
</dbReference>
<dbReference type="InterPro" id="IPR023395">
    <property type="entry name" value="MCP_dom_sf"/>
</dbReference>
<keyword evidence="7 8" id="KW-0472">Membrane</keyword>
<evidence type="ECO:0000256" key="1">
    <source>
        <dbReference type="ARBA" id="ARBA00004141"/>
    </source>
</evidence>
<keyword evidence="6" id="KW-1133">Transmembrane helix</keyword>
<feature type="repeat" description="Solcar" evidence="8">
    <location>
        <begin position="3"/>
        <end position="94"/>
    </location>
</feature>
<reference evidence="10 11" key="1">
    <citation type="journal article" date="2021" name="Commun. Biol.">
        <title>The genome of Shorea leprosula (Dipterocarpaceae) highlights the ecological relevance of drought in aseasonal tropical rainforests.</title>
        <authorList>
            <person name="Ng K.K.S."/>
            <person name="Kobayashi M.J."/>
            <person name="Fawcett J.A."/>
            <person name="Hatakeyama M."/>
            <person name="Paape T."/>
            <person name="Ng C.H."/>
            <person name="Ang C.C."/>
            <person name="Tnah L.H."/>
            <person name="Lee C.T."/>
            <person name="Nishiyama T."/>
            <person name="Sese J."/>
            <person name="O'Brien M.J."/>
            <person name="Copetti D."/>
            <person name="Mohd Noor M.I."/>
            <person name="Ong R.C."/>
            <person name="Putra M."/>
            <person name="Sireger I.Z."/>
            <person name="Indrioko S."/>
            <person name="Kosugi Y."/>
            <person name="Izuno A."/>
            <person name="Isagi Y."/>
            <person name="Lee S.L."/>
            <person name="Shimizu K.K."/>
        </authorList>
    </citation>
    <scope>NUCLEOTIDE SEQUENCE [LARGE SCALE GENOMIC DNA]</scope>
    <source>
        <strain evidence="10">214</strain>
    </source>
</reference>
<name>A0AAV5K6C2_9ROSI</name>
<comment type="caution">
    <text evidence="10">The sequence shown here is derived from an EMBL/GenBank/DDBJ whole genome shotgun (WGS) entry which is preliminary data.</text>
</comment>
<evidence type="ECO:0000313" key="11">
    <source>
        <dbReference type="Proteomes" id="UP001054252"/>
    </source>
</evidence>
<evidence type="ECO:0000256" key="6">
    <source>
        <dbReference type="ARBA" id="ARBA00022989"/>
    </source>
</evidence>
<keyword evidence="4 8" id="KW-0812">Transmembrane</keyword>
<dbReference type="Gene3D" id="1.50.40.10">
    <property type="entry name" value="Mitochondrial carrier domain"/>
    <property type="match status" value="1"/>
</dbReference>
<dbReference type="AlphaFoldDB" id="A0AAV5K6C2"/>
<evidence type="ECO:0000256" key="9">
    <source>
        <dbReference type="RuleBase" id="RU000488"/>
    </source>
</evidence>
<organism evidence="10 11">
    <name type="scientific">Rubroshorea leprosula</name>
    <dbReference type="NCBI Taxonomy" id="152421"/>
    <lineage>
        <taxon>Eukaryota</taxon>
        <taxon>Viridiplantae</taxon>
        <taxon>Streptophyta</taxon>
        <taxon>Embryophyta</taxon>
        <taxon>Tracheophyta</taxon>
        <taxon>Spermatophyta</taxon>
        <taxon>Magnoliopsida</taxon>
        <taxon>eudicotyledons</taxon>
        <taxon>Gunneridae</taxon>
        <taxon>Pentapetalae</taxon>
        <taxon>rosids</taxon>
        <taxon>malvids</taxon>
        <taxon>Malvales</taxon>
        <taxon>Dipterocarpaceae</taxon>
        <taxon>Rubroshorea</taxon>
    </lineage>
</organism>
<comment type="subcellular location">
    <subcellularLocation>
        <location evidence="1">Membrane</location>
        <topology evidence="1">Multi-pass membrane protein</topology>
    </subcellularLocation>
</comment>
<dbReference type="PANTHER" id="PTHR45618">
    <property type="entry name" value="MITOCHONDRIAL DICARBOXYLATE CARRIER-RELATED"/>
    <property type="match status" value="1"/>
</dbReference>
<keyword evidence="3 9" id="KW-0813">Transport</keyword>